<gene>
    <name evidence="2" type="ORF">PSQ39_10065</name>
</gene>
<reference evidence="2 3" key="1">
    <citation type="submission" date="2023-02" db="EMBL/GenBank/DDBJ databases">
        <title>Bacterial whole genome sequence for Curvibacter sp. HBC28.</title>
        <authorList>
            <person name="Le V."/>
            <person name="Ko S.-R."/>
            <person name="Ahn C.-Y."/>
            <person name="Oh H.-M."/>
        </authorList>
    </citation>
    <scope>NUCLEOTIDE SEQUENCE [LARGE SCALE GENOMIC DNA]</scope>
    <source>
        <strain evidence="2 3">HBC28</strain>
    </source>
</reference>
<evidence type="ECO:0000313" key="3">
    <source>
        <dbReference type="Proteomes" id="UP001528672"/>
    </source>
</evidence>
<feature type="transmembrane region" description="Helical" evidence="1">
    <location>
        <begin position="28"/>
        <end position="48"/>
    </location>
</feature>
<comment type="caution">
    <text evidence="2">The sequence shown here is derived from an EMBL/GenBank/DDBJ whole genome shotgun (WGS) entry which is preliminary data.</text>
</comment>
<organism evidence="2 3">
    <name type="scientific">Curvibacter microcysteis</name>
    <dbReference type="NCBI Taxonomy" id="3026419"/>
    <lineage>
        <taxon>Bacteria</taxon>
        <taxon>Pseudomonadati</taxon>
        <taxon>Pseudomonadota</taxon>
        <taxon>Betaproteobacteria</taxon>
        <taxon>Burkholderiales</taxon>
        <taxon>Comamonadaceae</taxon>
        <taxon>Curvibacter</taxon>
    </lineage>
</organism>
<protein>
    <submittedName>
        <fullName evidence="2">Uncharacterized protein</fullName>
    </submittedName>
</protein>
<accession>A0ABT5MEG2</accession>
<proteinExistence type="predicted"/>
<dbReference type="Proteomes" id="UP001528672">
    <property type="component" value="Unassembled WGS sequence"/>
</dbReference>
<dbReference type="EMBL" id="JAQSIO010000003">
    <property type="protein sequence ID" value="MDD0814974.1"/>
    <property type="molecule type" value="Genomic_DNA"/>
</dbReference>
<keyword evidence="1" id="KW-0472">Membrane</keyword>
<evidence type="ECO:0000313" key="2">
    <source>
        <dbReference type="EMBL" id="MDD0814974.1"/>
    </source>
</evidence>
<dbReference type="RefSeq" id="WP_273926639.1">
    <property type="nucleotide sequence ID" value="NZ_JAQSIO010000003.1"/>
</dbReference>
<sequence>MKNQSLTLISRRAWSLGWLDRLRHSRSLWPLGLSLCLITLALVGTLSWQYAEGRSPLLSPAGAALAQAEGEIDLSALPATAAGGGGVSEASKVSVPGDPSVLAGLVPAPQSVAAR</sequence>
<name>A0ABT5MEG2_9BURK</name>
<keyword evidence="1" id="KW-1133">Transmembrane helix</keyword>
<keyword evidence="1" id="KW-0812">Transmembrane</keyword>
<keyword evidence="3" id="KW-1185">Reference proteome</keyword>
<evidence type="ECO:0000256" key="1">
    <source>
        <dbReference type="SAM" id="Phobius"/>
    </source>
</evidence>